<feature type="region of interest" description="Disordered" evidence="1">
    <location>
        <begin position="357"/>
        <end position="377"/>
    </location>
</feature>
<feature type="compositionally biased region" description="Pro residues" evidence="1">
    <location>
        <begin position="161"/>
        <end position="171"/>
    </location>
</feature>
<dbReference type="Proteomes" id="UP000218231">
    <property type="component" value="Unassembled WGS sequence"/>
</dbReference>
<evidence type="ECO:0000313" key="3">
    <source>
        <dbReference type="Proteomes" id="UP000218231"/>
    </source>
</evidence>
<feature type="region of interest" description="Disordered" evidence="1">
    <location>
        <begin position="460"/>
        <end position="523"/>
    </location>
</feature>
<feature type="compositionally biased region" description="Basic and acidic residues" evidence="1">
    <location>
        <begin position="510"/>
        <end position="523"/>
    </location>
</feature>
<proteinExistence type="predicted"/>
<dbReference type="AlphaFoldDB" id="A0A2A2K206"/>
<evidence type="ECO:0000313" key="2">
    <source>
        <dbReference type="EMBL" id="PAV67839.1"/>
    </source>
</evidence>
<name>A0A2A2K206_9BILA</name>
<keyword evidence="3" id="KW-1185">Reference proteome</keyword>
<comment type="caution">
    <text evidence="2">The sequence shown here is derived from an EMBL/GenBank/DDBJ whole genome shotgun (WGS) entry which is preliminary data.</text>
</comment>
<sequence>MCYRGYNAPWVMSTNGVDGVGEALALPPCDPLTVKPTSISGIPCCRRSHAFGRLQISARSQRPALNPRSEAGALRDRKPAGAAIDSVVACPRRFRTAAGSRAPQTRESHGIVVEQLAEALGADWRDTAEMTNTCERCVTAVTALGAEWNLAGRRGCRRCPAPPPPGSAPRPPPDRGKRHFKPPALASALRELTCVRAVTAHRAVRADATVTGETLRAGWNGLGDLAERGGGTFVESTSFFRHLNRPKILAFAERWGTATTCDAHNRAEMAETNHGSSLHDPGQGADTVTAGRALTPNRADEAGAYGSASIECHDRGRPAHIARSQVHGTAPARRSGYTGYIGYIGYSAFCGSGGYDGSDGSAHGSAGEASGRTQRRAGATCEPIRTCPTWRASGAREVEAPRSLELEQAKVAVAVGIVVDVEGIIVADDAEQLGALAKPAEQGDVADQLGDAGRHHHAVVAGAGPADRGRSTGDRTAGCIAAPVHPQGSQRSGEARMARLAQARAAARTLEPERPPDRWRGET</sequence>
<feature type="compositionally biased region" description="Low complexity" evidence="1">
    <location>
        <begin position="498"/>
        <end position="508"/>
    </location>
</feature>
<gene>
    <name evidence="2" type="ORF">WR25_02709</name>
</gene>
<feature type="compositionally biased region" description="Low complexity" evidence="1">
    <location>
        <begin position="358"/>
        <end position="371"/>
    </location>
</feature>
<protein>
    <submittedName>
        <fullName evidence="2">Uncharacterized protein</fullName>
    </submittedName>
</protein>
<organism evidence="2 3">
    <name type="scientific">Diploscapter pachys</name>
    <dbReference type="NCBI Taxonomy" id="2018661"/>
    <lineage>
        <taxon>Eukaryota</taxon>
        <taxon>Metazoa</taxon>
        <taxon>Ecdysozoa</taxon>
        <taxon>Nematoda</taxon>
        <taxon>Chromadorea</taxon>
        <taxon>Rhabditida</taxon>
        <taxon>Rhabditina</taxon>
        <taxon>Rhabditomorpha</taxon>
        <taxon>Rhabditoidea</taxon>
        <taxon>Rhabditidae</taxon>
        <taxon>Diploscapter</taxon>
    </lineage>
</organism>
<accession>A0A2A2K206</accession>
<dbReference type="EMBL" id="LIAE01009882">
    <property type="protein sequence ID" value="PAV67839.1"/>
    <property type="molecule type" value="Genomic_DNA"/>
</dbReference>
<feature type="region of interest" description="Disordered" evidence="1">
    <location>
        <begin position="161"/>
        <end position="181"/>
    </location>
</feature>
<evidence type="ECO:0000256" key="1">
    <source>
        <dbReference type="SAM" id="MobiDB-lite"/>
    </source>
</evidence>
<reference evidence="2 3" key="1">
    <citation type="journal article" date="2017" name="Curr. Biol.">
        <title>Genome architecture and evolution of a unichromosomal asexual nematode.</title>
        <authorList>
            <person name="Fradin H."/>
            <person name="Zegar C."/>
            <person name="Gutwein M."/>
            <person name="Lucas J."/>
            <person name="Kovtun M."/>
            <person name="Corcoran D."/>
            <person name="Baugh L.R."/>
            <person name="Kiontke K."/>
            <person name="Gunsalus K."/>
            <person name="Fitch D.H."/>
            <person name="Piano F."/>
        </authorList>
    </citation>
    <scope>NUCLEOTIDE SEQUENCE [LARGE SCALE GENOMIC DNA]</scope>
    <source>
        <strain evidence="2">PF1309</strain>
    </source>
</reference>